<evidence type="ECO:0000259" key="2">
    <source>
        <dbReference type="Pfam" id="PF17996"/>
    </source>
</evidence>
<dbReference type="RefSeq" id="WP_091393769.1">
    <property type="nucleotide sequence ID" value="NZ_FNQY01000003.1"/>
</dbReference>
<dbReference type="Gene3D" id="2.60.120.260">
    <property type="entry name" value="Galactose-binding domain-like"/>
    <property type="match status" value="1"/>
</dbReference>
<dbReference type="SUPFAM" id="SSF52266">
    <property type="entry name" value="SGNH hydrolase"/>
    <property type="match status" value="1"/>
</dbReference>
<protein>
    <submittedName>
        <fullName evidence="3">GDSL-like Lipase/Acylhydrolase family protein</fullName>
    </submittedName>
</protein>
<organism evidence="3 4">
    <name type="scientific">Arachidicoccus rhizosphaerae</name>
    <dbReference type="NCBI Taxonomy" id="551991"/>
    <lineage>
        <taxon>Bacteria</taxon>
        <taxon>Pseudomonadati</taxon>
        <taxon>Bacteroidota</taxon>
        <taxon>Chitinophagia</taxon>
        <taxon>Chitinophagales</taxon>
        <taxon>Chitinophagaceae</taxon>
        <taxon>Arachidicoccus</taxon>
    </lineage>
</organism>
<evidence type="ECO:0000313" key="3">
    <source>
        <dbReference type="EMBL" id="SDZ86708.1"/>
    </source>
</evidence>
<dbReference type="InterPro" id="IPR037461">
    <property type="entry name" value="CtCE2-like_dom"/>
</dbReference>
<dbReference type="Pfam" id="PF13472">
    <property type="entry name" value="Lipase_GDSL_2"/>
    <property type="match status" value="1"/>
</dbReference>
<gene>
    <name evidence="3" type="ORF">SAMN05192529_10341</name>
</gene>
<keyword evidence="4" id="KW-1185">Reference proteome</keyword>
<evidence type="ECO:0000259" key="1">
    <source>
        <dbReference type="Pfam" id="PF13472"/>
    </source>
</evidence>
<dbReference type="Proteomes" id="UP000199041">
    <property type="component" value="Unassembled WGS sequence"/>
</dbReference>
<evidence type="ECO:0000313" key="4">
    <source>
        <dbReference type="Proteomes" id="UP000199041"/>
    </source>
</evidence>
<name>A0A1H3WKI3_9BACT</name>
<accession>A0A1H3WKI3</accession>
<keyword evidence="3" id="KW-0378">Hydrolase</keyword>
<sequence>MFLLIKEKIGSNKFINILSIVLSIFLMAAINQVKGESNKIPSITSNQEISESPLKFFKASDSAIRYIGRIDFSKPDLPRFWNPGVYLSLYFEGSTCKIILEDQMQYGVQHNYIEIVLDGQARRIRLEQKTDTITVADGVSKGKHHLIICKDTESNIGYISVAGVLCSELLPQPEKNGKKHLIECFGDSITCGASSDLSDVPCGKGRWEDQHNCYMSYGPRLARMLDADWIISAVSGIGLMHSCCNLNIIMPQVYDKLALSQDSIDWDFDKYQPDVATICLGQNDGIQDLDTFCTRYVDFVCKLRKHYPKTTLVLLTSPMADTQLTAFLQKALVKVQSSIRAMGDQNIYYYFFKNRYSQGCDSHPTIQEHEKIAAELLPYIQKIKHWNS</sequence>
<feature type="domain" description="Carbohydrate esterase 2 N-terminal" evidence="2">
    <location>
        <begin position="66"/>
        <end position="173"/>
    </location>
</feature>
<dbReference type="InterPro" id="IPR052762">
    <property type="entry name" value="PCW_deacetylase/CE"/>
</dbReference>
<dbReference type="PANTHER" id="PTHR37834">
    <property type="entry name" value="GDSL-LIKE LIPASE/ACYLHYDROLASE DOMAIN PROTEIN (AFU_ORTHOLOGUE AFUA_2G00620)"/>
    <property type="match status" value="1"/>
</dbReference>
<proteinExistence type="predicted"/>
<dbReference type="Gene3D" id="3.40.50.1110">
    <property type="entry name" value="SGNH hydrolase"/>
    <property type="match status" value="1"/>
</dbReference>
<dbReference type="AlphaFoldDB" id="A0A1H3WKI3"/>
<reference evidence="3 4" key="1">
    <citation type="submission" date="2016-10" db="EMBL/GenBank/DDBJ databases">
        <authorList>
            <person name="de Groot N.N."/>
        </authorList>
    </citation>
    <scope>NUCLEOTIDE SEQUENCE [LARGE SCALE GENOMIC DNA]</scope>
    <source>
        <strain evidence="3 4">Vu-144</strain>
    </source>
</reference>
<dbReference type="Pfam" id="PF17996">
    <property type="entry name" value="CE2_N"/>
    <property type="match status" value="1"/>
</dbReference>
<feature type="domain" description="SGNH hydrolase-type esterase" evidence="1">
    <location>
        <begin position="184"/>
        <end position="345"/>
    </location>
</feature>
<dbReference type="OrthoDB" id="9801375at2"/>
<dbReference type="InterPro" id="IPR013830">
    <property type="entry name" value="SGNH_hydro"/>
</dbReference>
<dbReference type="STRING" id="551991.SAMN05192529_10341"/>
<dbReference type="InterPro" id="IPR040794">
    <property type="entry name" value="CE2_N"/>
</dbReference>
<dbReference type="EMBL" id="FNQY01000003">
    <property type="protein sequence ID" value="SDZ86708.1"/>
    <property type="molecule type" value="Genomic_DNA"/>
</dbReference>
<dbReference type="CDD" id="cd01831">
    <property type="entry name" value="Endoglucanase_E_like"/>
    <property type="match status" value="1"/>
</dbReference>
<dbReference type="GO" id="GO:0052689">
    <property type="term" value="F:carboxylic ester hydrolase activity"/>
    <property type="evidence" value="ECO:0007669"/>
    <property type="project" value="InterPro"/>
</dbReference>
<dbReference type="InterPro" id="IPR036514">
    <property type="entry name" value="SGNH_hydro_sf"/>
</dbReference>
<dbReference type="PANTHER" id="PTHR37834:SF2">
    <property type="entry name" value="ESTERASE, SGNH HYDROLASE-TYPE"/>
    <property type="match status" value="1"/>
</dbReference>